<name>A0A420IZG5_9PEZI</name>
<gene>
    <name evidence="1" type="ORF">GcM1_198033</name>
</gene>
<reference evidence="1 2" key="1">
    <citation type="journal article" date="2018" name="BMC Genomics">
        <title>Comparative genome analyses reveal sequence features reflecting distinct modes of host-adaptation between dicot and monocot powdery mildew.</title>
        <authorList>
            <person name="Wu Y."/>
            <person name="Ma X."/>
            <person name="Pan Z."/>
            <person name="Kale S.D."/>
            <person name="Song Y."/>
            <person name="King H."/>
            <person name="Zhang Q."/>
            <person name="Presley C."/>
            <person name="Deng X."/>
            <person name="Wei C.I."/>
            <person name="Xiao S."/>
        </authorList>
    </citation>
    <scope>NUCLEOTIDE SEQUENCE [LARGE SCALE GENOMIC DNA]</scope>
    <source>
        <strain evidence="1">UMSG1</strain>
    </source>
</reference>
<dbReference type="Proteomes" id="UP000285326">
    <property type="component" value="Unassembled WGS sequence"/>
</dbReference>
<dbReference type="EMBL" id="MCBS01019815">
    <property type="protein sequence ID" value="RKF79949.1"/>
    <property type="molecule type" value="Genomic_DNA"/>
</dbReference>
<protein>
    <submittedName>
        <fullName evidence="1">Uncharacterized protein</fullName>
    </submittedName>
</protein>
<organism evidence="1 2">
    <name type="scientific">Golovinomyces cichoracearum</name>
    <dbReference type="NCBI Taxonomy" id="62708"/>
    <lineage>
        <taxon>Eukaryota</taxon>
        <taxon>Fungi</taxon>
        <taxon>Dikarya</taxon>
        <taxon>Ascomycota</taxon>
        <taxon>Pezizomycotina</taxon>
        <taxon>Leotiomycetes</taxon>
        <taxon>Erysiphales</taxon>
        <taxon>Erysiphaceae</taxon>
        <taxon>Golovinomyces</taxon>
    </lineage>
</organism>
<proteinExistence type="predicted"/>
<dbReference type="AlphaFoldDB" id="A0A420IZG5"/>
<sequence>MAITCPQEYKELVNTKTWHSINHERCQESDVNGYILYNIAFYNIRGYHNTELWEVFKEDFEG</sequence>
<accession>A0A420IZG5</accession>
<comment type="caution">
    <text evidence="1">The sequence shown here is derived from an EMBL/GenBank/DDBJ whole genome shotgun (WGS) entry which is preliminary data.</text>
</comment>
<evidence type="ECO:0000313" key="2">
    <source>
        <dbReference type="Proteomes" id="UP000285326"/>
    </source>
</evidence>
<evidence type="ECO:0000313" key="1">
    <source>
        <dbReference type="EMBL" id="RKF79949.1"/>
    </source>
</evidence>